<evidence type="ECO:0000313" key="3">
    <source>
        <dbReference type="Proteomes" id="UP000218785"/>
    </source>
</evidence>
<dbReference type="RefSeq" id="WP_096579427.1">
    <property type="nucleotide sequence ID" value="NZ_CAWNJS010000001.1"/>
</dbReference>
<feature type="transmembrane region" description="Helical" evidence="1">
    <location>
        <begin position="47"/>
        <end position="70"/>
    </location>
</feature>
<feature type="transmembrane region" description="Helical" evidence="1">
    <location>
        <begin position="113"/>
        <end position="134"/>
    </location>
</feature>
<evidence type="ECO:0000256" key="1">
    <source>
        <dbReference type="SAM" id="Phobius"/>
    </source>
</evidence>
<keyword evidence="1" id="KW-0472">Membrane</keyword>
<dbReference type="KEGG" id="ttq:NIES37_44930"/>
<accession>A0A1Z4N491</accession>
<gene>
    <name evidence="2" type="ORF">NIES37_44930</name>
</gene>
<sequence length="139" mass="16037">MNEQERLFRACAYVSVALIGSLLLYCLLISPFKEITRPFFQIEKTQLFFGIVVILGYLFLITEAASYFAATRRARTTVNLKLYQWRDKPECNVSATMTYDFIGTLRYVMIARFIPFLFVSYASLGFLEACVVNYSRVTS</sequence>
<keyword evidence="1" id="KW-0812">Transmembrane</keyword>
<name>A0A1Z4N491_9CYAN</name>
<proteinExistence type="predicted"/>
<dbReference type="EMBL" id="AP018248">
    <property type="protein sequence ID" value="BAZ00501.1"/>
    <property type="molecule type" value="Genomic_DNA"/>
</dbReference>
<reference evidence="2 3" key="1">
    <citation type="submission" date="2017-06" db="EMBL/GenBank/DDBJ databases">
        <title>Genome sequencing of cyanobaciteial culture collection at National Institute for Environmental Studies (NIES).</title>
        <authorList>
            <person name="Hirose Y."/>
            <person name="Shimura Y."/>
            <person name="Fujisawa T."/>
            <person name="Nakamura Y."/>
            <person name="Kawachi M."/>
        </authorList>
    </citation>
    <scope>NUCLEOTIDE SEQUENCE [LARGE SCALE GENOMIC DNA]</scope>
    <source>
        <strain evidence="2 3">NIES-37</strain>
    </source>
</reference>
<evidence type="ECO:0000313" key="2">
    <source>
        <dbReference type="EMBL" id="BAZ00501.1"/>
    </source>
</evidence>
<dbReference type="Proteomes" id="UP000218785">
    <property type="component" value="Chromosome"/>
</dbReference>
<protein>
    <submittedName>
        <fullName evidence="2">Uncharacterized protein</fullName>
    </submittedName>
</protein>
<dbReference type="AlphaFoldDB" id="A0A1Z4N491"/>
<feature type="transmembrane region" description="Helical" evidence="1">
    <location>
        <begin position="12"/>
        <end position="32"/>
    </location>
</feature>
<keyword evidence="1" id="KW-1133">Transmembrane helix</keyword>
<organism evidence="2 3">
    <name type="scientific">Tolypothrix tenuis PCC 7101</name>
    <dbReference type="NCBI Taxonomy" id="231146"/>
    <lineage>
        <taxon>Bacteria</taxon>
        <taxon>Bacillati</taxon>
        <taxon>Cyanobacteriota</taxon>
        <taxon>Cyanophyceae</taxon>
        <taxon>Nostocales</taxon>
        <taxon>Tolypothrichaceae</taxon>
        <taxon>Tolypothrix</taxon>
    </lineage>
</organism>
<keyword evidence="3" id="KW-1185">Reference proteome</keyword>